<accession>A0A432VTT7</accession>
<evidence type="ECO:0000313" key="2">
    <source>
        <dbReference type="EMBL" id="RUO19888.1"/>
    </source>
</evidence>
<sequence length="179" mass="20506">MLIKLLTPLVLIALLLSPATASAEDNMELQRLFESDQNARRNADIDWDELSVLDKENRTKVSAMLAQGEIRTGLDYFHAAVIFQHGDSVDDIRLAHSFATIAAHLGFDRATWMQAASWDRLLMYFDQPQWYGTQFKIDDDGHWHLYDIQEGAVTDEQRAEWRVPSLAESKARAEQQNEN</sequence>
<name>A0A432VTT7_9GAMM</name>
<organism evidence="2 3">
    <name type="scientific">Aliidiomarina haloalkalitolerans</name>
    <dbReference type="NCBI Taxonomy" id="859059"/>
    <lineage>
        <taxon>Bacteria</taxon>
        <taxon>Pseudomonadati</taxon>
        <taxon>Pseudomonadota</taxon>
        <taxon>Gammaproteobacteria</taxon>
        <taxon>Alteromonadales</taxon>
        <taxon>Idiomarinaceae</taxon>
        <taxon>Aliidiomarina</taxon>
    </lineage>
</organism>
<gene>
    <name evidence="2" type="ORF">CWE06_07595</name>
</gene>
<comment type="caution">
    <text evidence="2">The sequence shown here is derived from an EMBL/GenBank/DDBJ whole genome shotgun (WGS) entry which is preliminary data.</text>
</comment>
<evidence type="ECO:0008006" key="4">
    <source>
        <dbReference type="Google" id="ProtNLM"/>
    </source>
</evidence>
<proteinExistence type="predicted"/>
<dbReference type="Proteomes" id="UP000288212">
    <property type="component" value="Unassembled WGS sequence"/>
</dbReference>
<dbReference type="AlphaFoldDB" id="A0A432VTT7"/>
<keyword evidence="1" id="KW-0732">Signal</keyword>
<keyword evidence="3" id="KW-1185">Reference proteome</keyword>
<reference evidence="2 3" key="1">
    <citation type="journal article" date="2011" name="Front. Microbiol.">
        <title>Genomic signatures of strain selection and enhancement in Bacillus atrophaeus var. globigii, a historical biowarfare simulant.</title>
        <authorList>
            <person name="Gibbons H.S."/>
            <person name="Broomall S.M."/>
            <person name="McNew L.A."/>
            <person name="Daligault H."/>
            <person name="Chapman C."/>
            <person name="Bruce D."/>
            <person name="Karavis M."/>
            <person name="Krepps M."/>
            <person name="McGregor P.A."/>
            <person name="Hong C."/>
            <person name="Park K.H."/>
            <person name="Akmal A."/>
            <person name="Feldman A."/>
            <person name="Lin J.S."/>
            <person name="Chang W.E."/>
            <person name="Higgs B.W."/>
            <person name="Demirev P."/>
            <person name="Lindquist J."/>
            <person name="Liem A."/>
            <person name="Fochler E."/>
            <person name="Read T.D."/>
            <person name="Tapia R."/>
            <person name="Johnson S."/>
            <person name="Bishop-Lilly K.A."/>
            <person name="Detter C."/>
            <person name="Han C."/>
            <person name="Sozhamannan S."/>
            <person name="Rosenzweig C.N."/>
            <person name="Skowronski E.W."/>
        </authorList>
    </citation>
    <scope>NUCLEOTIDE SEQUENCE [LARGE SCALE GENOMIC DNA]</scope>
    <source>
        <strain evidence="2 3">AK5</strain>
    </source>
</reference>
<protein>
    <recommendedName>
        <fullName evidence="4">Sel1 repeat family protein</fullName>
    </recommendedName>
</protein>
<dbReference type="OrthoDB" id="9151236at2"/>
<feature type="chain" id="PRO_5018995182" description="Sel1 repeat family protein" evidence="1">
    <location>
        <begin position="24"/>
        <end position="179"/>
    </location>
</feature>
<dbReference type="RefSeq" id="WP_126792761.1">
    <property type="nucleotide sequence ID" value="NZ_PIPI01000004.1"/>
</dbReference>
<evidence type="ECO:0000313" key="3">
    <source>
        <dbReference type="Proteomes" id="UP000288212"/>
    </source>
</evidence>
<evidence type="ECO:0000256" key="1">
    <source>
        <dbReference type="SAM" id="SignalP"/>
    </source>
</evidence>
<dbReference type="EMBL" id="PIPI01000004">
    <property type="protein sequence ID" value="RUO19888.1"/>
    <property type="molecule type" value="Genomic_DNA"/>
</dbReference>
<feature type="signal peptide" evidence="1">
    <location>
        <begin position="1"/>
        <end position="23"/>
    </location>
</feature>